<protein>
    <recommendedName>
        <fullName evidence="5">RRP15-like protein</fullName>
    </recommendedName>
</protein>
<accession>A0AAD9IPG7</accession>
<feature type="compositionally biased region" description="Acidic residues" evidence="2">
    <location>
        <begin position="47"/>
        <end position="72"/>
    </location>
</feature>
<organism evidence="3 4">
    <name type="scientific">Prototheca wickerhamii</name>
    <dbReference type="NCBI Taxonomy" id="3111"/>
    <lineage>
        <taxon>Eukaryota</taxon>
        <taxon>Viridiplantae</taxon>
        <taxon>Chlorophyta</taxon>
        <taxon>core chlorophytes</taxon>
        <taxon>Trebouxiophyceae</taxon>
        <taxon>Chlorellales</taxon>
        <taxon>Chlorellaceae</taxon>
        <taxon>Prototheca</taxon>
    </lineage>
</organism>
<dbReference type="EMBL" id="JASFZW010000001">
    <property type="protein sequence ID" value="KAK2080157.1"/>
    <property type="molecule type" value="Genomic_DNA"/>
</dbReference>
<sequence length="274" mass="28997">MAESEGPVSLAAPGTEDFRAVASDEEADSAPSSDYSDAEEGGPGSEPESEQDLDDEADELNDTALEEFEEPGDALAGKNASIAKAFAKILQRDAPQEEAEGAAEVSVMPAILQSGTGAAKRKAEESTSEARDKAALKQLQEMKRRGRVAPRPRGQDPAADAEEKRLQKSATRGVVRLFNAIATAQRKQQEGPGADAPAAGARRSLLLPGSGVAGAPLAKQDDSESEEDTKERGWAVLQKSFTGLEGRSRARAWDRGGEEEDAEDMEDPEDSDSE</sequence>
<dbReference type="AlphaFoldDB" id="A0AAD9IPG7"/>
<keyword evidence="4" id="KW-1185">Reference proteome</keyword>
<feature type="compositionally biased region" description="Basic and acidic residues" evidence="2">
    <location>
        <begin position="246"/>
        <end position="256"/>
    </location>
</feature>
<comment type="caution">
    <text evidence="3">The sequence shown here is derived from an EMBL/GenBank/DDBJ whole genome shotgun (WGS) entry which is preliminary data.</text>
</comment>
<feature type="compositionally biased region" description="Acidic residues" evidence="2">
    <location>
        <begin position="257"/>
        <end position="274"/>
    </location>
</feature>
<dbReference type="GO" id="GO:0000460">
    <property type="term" value="P:maturation of 5.8S rRNA"/>
    <property type="evidence" value="ECO:0007669"/>
    <property type="project" value="TreeGrafter"/>
</dbReference>
<feature type="region of interest" description="Disordered" evidence="2">
    <location>
        <begin position="114"/>
        <end position="170"/>
    </location>
</feature>
<reference evidence="3" key="1">
    <citation type="submission" date="2021-01" db="EMBL/GenBank/DDBJ databases">
        <authorList>
            <person name="Eckstrom K.M.E."/>
        </authorList>
    </citation>
    <scope>NUCLEOTIDE SEQUENCE</scope>
    <source>
        <strain evidence="3">UVCC 0001</strain>
    </source>
</reference>
<feature type="compositionally biased region" description="Low complexity" evidence="2">
    <location>
        <begin position="191"/>
        <end position="201"/>
    </location>
</feature>
<evidence type="ECO:0008006" key="5">
    <source>
        <dbReference type="Google" id="ProtNLM"/>
    </source>
</evidence>
<proteinExistence type="inferred from homology"/>
<dbReference type="Proteomes" id="UP001255856">
    <property type="component" value="Unassembled WGS sequence"/>
</dbReference>
<name>A0AAD9IPG7_PROWI</name>
<evidence type="ECO:0000313" key="3">
    <source>
        <dbReference type="EMBL" id="KAK2080157.1"/>
    </source>
</evidence>
<dbReference type="PANTHER" id="PTHR13245">
    <property type="entry name" value="RRP15-LIKE PROTEIN"/>
    <property type="match status" value="1"/>
</dbReference>
<comment type="similarity">
    <text evidence="1">Belongs to the RRP15 family.</text>
</comment>
<evidence type="ECO:0000256" key="1">
    <source>
        <dbReference type="ARBA" id="ARBA00007462"/>
    </source>
</evidence>
<dbReference type="InterPro" id="IPR012459">
    <property type="entry name" value="Rrp15"/>
</dbReference>
<feature type="region of interest" description="Disordered" evidence="2">
    <location>
        <begin position="183"/>
        <end position="274"/>
    </location>
</feature>
<dbReference type="Pfam" id="PF07890">
    <property type="entry name" value="Rrp15p"/>
    <property type="match status" value="1"/>
</dbReference>
<dbReference type="GO" id="GO:0030687">
    <property type="term" value="C:preribosome, large subunit precursor"/>
    <property type="evidence" value="ECO:0007669"/>
    <property type="project" value="TreeGrafter"/>
</dbReference>
<dbReference type="PANTHER" id="PTHR13245:SF14">
    <property type="entry name" value="RRP15-LIKE PROTEIN"/>
    <property type="match status" value="1"/>
</dbReference>
<gene>
    <name evidence="3" type="ORF">QBZ16_000010</name>
</gene>
<evidence type="ECO:0000313" key="4">
    <source>
        <dbReference type="Proteomes" id="UP001255856"/>
    </source>
</evidence>
<evidence type="ECO:0000256" key="2">
    <source>
        <dbReference type="SAM" id="MobiDB-lite"/>
    </source>
</evidence>
<feature type="compositionally biased region" description="Basic and acidic residues" evidence="2">
    <location>
        <begin position="121"/>
        <end position="143"/>
    </location>
</feature>
<feature type="region of interest" description="Disordered" evidence="2">
    <location>
        <begin position="1"/>
        <end position="76"/>
    </location>
</feature>
<dbReference type="GO" id="GO:0000470">
    <property type="term" value="P:maturation of LSU-rRNA"/>
    <property type="evidence" value="ECO:0007669"/>
    <property type="project" value="TreeGrafter"/>
</dbReference>